<reference evidence="2 3" key="1">
    <citation type="journal article" date="2019" name="Commun. Biol.">
        <title>The bagworm genome reveals a unique fibroin gene that provides high tensile strength.</title>
        <authorList>
            <person name="Kono N."/>
            <person name="Nakamura H."/>
            <person name="Ohtoshi R."/>
            <person name="Tomita M."/>
            <person name="Numata K."/>
            <person name="Arakawa K."/>
        </authorList>
    </citation>
    <scope>NUCLEOTIDE SEQUENCE [LARGE SCALE GENOMIC DNA]</scope>
</reference>
<protein>
    <submittedName>
        <fullName evidence="2">Uncharacterized protein</fullName>
    </submittedName>
</protein>
<organism evidence="2 3">
    <name type="scientific">Eumeta variegata</name>
    <name type="common">Bagworm moth</name>
    <name type="synonym">Eumeta japonica</name>
    <dbReference type="NCBI Taxonomy" id="151549"/>
    <lineage>
        <taxon>Eukaryota</taxon>
        <taxon>Metazoa</taxon>
        <taxon>Ecdysozoa</taxon>
        <taxon>Arthropoda</taxon>
        <taxon>Hexapoda</taxon>
        <taxon>Insecta</taxon>
        <taxon>Pterygota</taxon>
        <taxon>Neoptera</taxon>
        <taxon>Endopterygota</taxon>
        <taxon>Lepidoptera</taxon>
        <taxon>Glossata</taxon>
        <taxon>Ditrysia</taxon>
        <taxon>Tineoidea</taxon>
        <taxon>Psychidae</taxon>
        <taxon>Oiketicinae</taxon>
        <taxon>Eumeta</taxon>
    </lineage>
</organism>
<sequence>MGQAIRSRYVKFYSVERERPGGATAGGGGRGRVRPPAASSSSGSRVAAAGKEINYNNKAGARPCLRGTSERAGGRPGQRSAPAGVITAQRRRPRPPRADPPDRGRAREPATAQSRRDRATPRTPRTPPARPHPPSASVTTTPVRSPAPRRAR</sequence>
<evidence type="ECO:0000256" key="1">
    <source>
        <dbReference type="SAM" id="MobiDB-lite"/>
    </source>
</evidence>
<comment type="caution">
    <text evidence="2">The sequence shown here is derived from an EMBL/GenBank/DDBJ whole genome shotgun (WGS) entry which is preliminary data.</text>
</comment>
<dbReference type="AlphaFoldDB" id="A0A4C1TV16"/>
<name>A0A4C1TV16_EUMVA</name>
<feature type="compositionally biased region" description="Basic and acidic residues" evidence="1">
    <location>
        <begin position="96"/>
        <end position="120"/>
    </location>
</feature>
<keyword evidence="3" id="KW-1185">Reference proteome</keyword>
<gene>
    <name evidence="2" type="ORF">EVAR_7833_1</name>
</gene>
<feature type="compositionally biased region" description="Pro residues" evidence="1">
    <location>
        <begin position="124"/>
        <end position="134"/>
    </location>
</feature>
<dbReference type="EMBL" id="BGZK01000091">
    <property type="protein sequence ID" value="GBP17840.1"/>
    <property type="molecule type" value="Genomic_DNA"/>
</dbReference>
<evidence type="ECO:0000313" key="2">
    <source>
        <dbReference type="EMBL" id="GBP17840.1"/>
    </source>
</evidence>
<evidence type="ECO:0000313" key="3">
    <source>
        <dbReference type="Proteomes" id="UP000299102"/>
    </source>
</evidence>
<feature type="region of interest" description="Disordered" evidence="1">
    <location>
        <begin position="15"/>
        <end position="152"/>
    </location>
</feature>
<dbReference type="Proteomes" id="UP000299102">
    <property type="component" value="Unassembled WGS sequence"/>
</dbReference>
<feature type="compositionally biased region" description="Low complexity" evidence="1">
    <location>
        <begin position="34"/>
        <end position="49"/>
    </location>
</feature>
<proteinExistence type="predicted"/>
<accession>A0A4C1TV16</accession>